<dbReference type="EMBL" id="QIBW01000002">
    <property type="protein sequence ID" value="ROT91626.1"/>
    <property type="molecule type" value="Genomic_DNA"/>
</dbReference>
<dbReference type="RefSeq" id="WP_096227877.1">
    <property type="nucleotide sequence ID" value="NZ_BAABZN010000001.1"/>
</dbReference>
<keyword evidence="3 5" id="KW-0808">Transferase</keyword>
<dbReference type="InterPro" id="IPR001173">
    <property type="entry name" value="Glyco_trans_2-like"/>
</dbReference>
<name>A0A423UN64_9ACTN</name>
<dbReference type="PANTHER" id="PTHR43685">
    <property type="entry name" value="GLYCOSYLTRANSFERASE"/>
    <property type="match status" value="1"/>
</dbReference>
<accession>A0A423UN64</accession>
<comment type="caution">
    <text evidence="6">The sequence shown here is derived from an EMBL/GenBank/DDBJ whole genome shotgun (WGS) entry which is preliminary data.</text>
</comment>
<dbReference type="InterPro" id="IPR050834">
    <property type="entry name" value="Glycosyltransf_2"/>
</dbReference>
<evidence type="ECO:0000256" key="2">
    <source>
        <dbReference type="ARBA" id="ARBA00022676"/>
    </source>
</evidence>
<dbReference type="GO" id="GO:0016757">
    <property type="term" value="F:glycosyltransferase activity"/>
    <property type="evidence" value="ECO:0007669"/>
    <property type="project" value="UniProtKB-KW"/>
</dbReference>
<evidence type="ECO:0000256" key="1">
    <source>
        <dbReference type="ARBA" id="ARBA00006739"/>
    </source>
</evidence>
<dbReference type="Proteomes" id="UP000285258">
    <property type="component" value="Unassembled WGS sequence"/>
</dbReference>
<dbReference type="AlphaFoldDB" id="A0A423UN64"/>
<evidence type="ECO:0000313" key="5">
    <source>
        <dbReference type="EMBL" id="MSA93914.1"/>
    </source>
</evidence>
<evidence type="ECO:0000256" key="3">
    <source>
        <dbReference type="ARBA" id="ARBA00022679"/>
    </source>
</evidence>
<keyword evidence="2" id="KW-0328">Glycosyltransferase</keyword>
<dbReference type="Gene3D" id="3.90.550.10">
    <property type="entry name" value="Spore Coat Polysaccharide Biosynthesis Protein SpsA, Chain A"/>
    <property type="match status" value="1"/>
</dbReference>
<dbReference type="InterPro" id="IPR029044">
    <property type="entry name" value="Nucleotide-diphossugar_trans"/>
</dbReference>
<reference evidence="6" key="3">
    <citation type="journal article" date="2019" name="Microbiol. Resour. Announc.">
        <title>Draft Genome Sequences of Type Strains of Gordonibacter faecihominis, Paraeggerthella hongkongensis, Parvibacter caecicola,Slackia equolifaciens, Slackia faecicanis, and Slackia isoflavoniconvertens.</title>
        <authorList>
            <person name="Danylec N."/>
            <person name="Stoll D.A."/>
            <person name="Dotsch A."/>
            <person name="Huch M."/>
        </authorList>
    </citation>
    <scope>NUCLEOTIDE SEQUENCE</scope>
    <source>
        <strain evidence="6">DSM 27213</strain>
    </source>
</reference>
<dbReference type="EMBL" id="WKZA01000005">
    <property type="protein sequence ID" value="MSA93914.1"/>
    <property type="molecule type" value="Genomic_DNA"/>
</dbReference>
<proteinExistence type="inferred from homology"/>
<dbReference type="SUPFAM" id="SSF53448">
    <property type="entry name" value="Nucleotide-diphospho-sugar transferases"/>
    <property type="match status" value="1"/>
</dbReference>
<reference evidence="6" key="2">
    <citation type="journal article" date="2019" name="Int. J. Syst. Evol. Microbiol.">
        <title>Gordonibacter faecihominis is a later heterotypic synonym of Gordonibacter urolithinfaciens.</title>
        <authorList>
            <person name="Danylec N."/>
            <person name="Stoll D.A."/>
            <person name="Huch M."/>
        </authorList>
    </citation>
    <scope>NUCLEOTIDE SEQUENCE</scope>
    <source>
        <strain evidence="6">DSM 27213</strain>
    </source>
</reference>
<evidence type="ECO:0000259" key="4">
    <source>
        <dbReference type="Pfam" id="PF00535"/>
    </source>
</evidence>
<dbReference type="PANTHER" id="PTHR43685:SF5">
    <property type="entry name" value="GLYCOSYLTRANSFERASE EPSE-RELATED"/>
    <property type="match status" value="1"/>
</dbReference>
<evidence type="ECO:0000313" key="6">
    <source>
        <dbReference type="EMBL" id="ROT91626.1"/>
    </source>
</evidence>
<protein>
    <submittedName>
        <fullName evidence="5">Glycosyltransferase</fullName>
    </submittedName>
</protein>
<comment type="similarity">
    <text evidence="1">Belongs to the glycosyltransferase 2 family.</text>
</comment>
<dbReference type="Pfam" id="PF00535">
    <property type="entry name" value="Glycos_transf_2"/>
    <property type="match status" value="1"/>
</dbReference>
<reference evidence="7" key="1">
    <citation type="submission" date="2018-05" db="EMBL/GenBank/DDBJ databases">
        <title>Genome Sequencing of selected type strains of the family Eggerthellaceae.</title>
        <authorList>
            <person name="Danylec N."/>
            <person name="Stoll D.A."/>
            <person name="Doetsch A."/>
            <person name="Huch M."/>
        </authorList>
    </citation>
    <scope>NUCLEOTIDE SEQUENCE [LARGE SCALE GENOMIC DNA]</scope>
    <source>
        <strain evidence="7">DSM 27213</strain>
    </source>
</reference>
<gene>
    <name evidence="6" type="ORF">DMP12_03000</name>
    <name evidence="5" type="ORF">GKG38_02310</name>
</gene>
<reference evidence="5 8" key="4">
    <citation type="journal article" date="2019" name="Nat. Med.">
        <title>A library of human gut bacterial isolates paired with longitudinal multiomics data enables mechanistic microbiome research.</title>
        <authorList>
            <person name="Poyet M."/>
            <person name="Groussin M."/>
            <person name="Gibbons S.M."/>
            <person name="Avila-Pacheco J."/>
            <person name="Jiang X."/>
            <person name="Kearney S.M."/>
            <person name="Perrotta A.R."/>
            <person name="Berdy B."/>
            <person name="Zhao S."/>
            <person name="Lieberman T.D."/>
            <person name="Swanson P.K."/>
            <person name="Smith M."/>
            <person name="Roesemann S."/>
            <person name="Alexander J.E."/>
            <person name="Rich S.A."/>
            <person name="Livny J."/>
            <person name="Vlamakis H."/>
            <person name="Clish C."/>
            <person name="Bullock K."/>
            <person name="Deik A."/>
            <person name="Scott J."/>
            <person name="Pierce K.A."/>
            <person name="Xavier R.J."/>
            <person name="Alm E.J."/>
        </authorList>
    </citation>
    <scope>NUCLEOTIDE SEQUENCE [LARGE SCALE GENOMIC DNA]</scope>
    <source>
        <strain evidence="5 8">BIOML-A1</strain>
    </source>
</reference>
<dbReference type="Proteomes" id="UP000462865">
    <property type="component" value="Unassembled WGS sequence"/>
</dbReference>
<evidence type="ECO:0000313" key="7">
    <source>
        <dbReference type="Proteomes" id="UP000285258"/>
    </source>
</evidence>
<sequence length="293" mass="33882">MTAENRSRGGVFPPYSCLISVYYKENAAFLKNCLDCILAQTVKPDEILVVKDGPLTEELDGVLSEYDNDYPGLFTFFCYPENKGLWHALSVGIPVCRNEFIMRMDVDDWSIPDRAEKQLTLFECHPELGCVGSTVLEFEDNIGNIVSLVDLPEANEEIVQFGQKRCPFRHPSLMYRKSILKKAGGYQCMPYFEDYDLYMRLKNTGCVFHNIQEPLVYVRVSRDFYARRGGFSYMRDMLRFKSACLKRRDYGLLEFLACTTPHILVCLMPNILRTWVYKRFLRASAPADLRVVE</sequence>
<evidence type="ECO:0000313" key="8">
    <source>
        <dbReference type="Proteomes" id="UP000462865"/>
    </source>
</evidence>
<organism evidence="6 7">
    <name type="scientific">Gordonibacter urolithinfaciens</name>
    <dbReference type="NCBI Taxonomy" id="1335613"/>
    <lineage>
        <taxon>Bacteria</taxon>
        <taxon>Bacillati</taxon>
        <taxon>Actinomycetota</taxon>
        <taxon>Coriobacteriia</taxon>
        <taxon>Eggerthellales</taxon>
        <taxon>Eggerthellaceae</taxon>
        <taxon>Gordonibacter</taxon>
    </lineage>
</organism>
<feature type="domain" description="Glycosyltransferase 2-like" evidence="4">
    <location>
        <begin position="19"/>
        <end position="181"/>
    </location>
</feature>
<dbReference type="GeneID" id="97355021"/>